<feature type="compositionally biased region" description="Basic and acidic residues" evidence="1">
    <location>
        <begin position="1"/>
        <end position="21"/>
    </location>
</feature>
<evidence type="ECO:0000313" key="3">
    <source>
        <dbReference type="Proteomes" id="UP000679129"/>
    </source>
</evidence>
<dbReference type="Proteomes" id="UP000679129">
    <property type="component" value="Chromosome"/>
</dbReference>
<name>A0A8F1MBP6_9BACT</name>
<dbReference type="AlphaFoldDB" id="A0A8F1MBP6"/>
<accession>A0A8F1MBP6</accession>
<feature type="region of interest" description="Disordered" evidence="1">
    <location>
        <begin position="1"/>
        <end position="26"/>
    </location>
</feature>
<sequence>MDPELVKDPQGKKIGEKDSSYRYESSNCNDGKCKSYKLVATLVDEDDYIKESRHK</sequence>
<proteinExistence type="predicted"/>
<keyword evidence="3" id="KW-1185">Reference proteome</keyword>
<protein>
    <submittedName>
        <fullName evidence="2">Uncharacterized protein</fullName>
    </submittedName>
</protein>
<evidence type="ECO:0000313" key="2">
    <source>
        <dbReference type="EMBL" id="QWQ32150.1"/>
    </source>
</evidence>
<organism evidence="2 3">
    <name type="scientific">Candidatus Minimicrobia naudis</name>
    <dbReference type="NCBI Taxonomy" id="2841263"/>
    <lineage>
        <taxon>Bacteria</taxon>
        <taxon>Candidatus Saccharimonadota</taxon>
        <taxon>Candidatus Saccharimonadota incertae sedis</taxon>
        <taxon>Candidatus Minimicrobia</taxon>
    </lineage>
</organism>
<gene>
    <name evidence="2" type="ORF">KOY48_04760</name>
</gene>
<evidence type="ECO:0000256" key="1">
    <source>
        <dbReference type="SAM" id="MobiDB-lite"/>
    </source>
</evidence>
<dbReference type="KEGG" id="mnd:KOY48_04760"/>
<dbReference type="EMBL" id="CP076460">
    <property type="protein sequence ID" value="QWQ32150.1"/>
    <property type="molecule type" value="Genomic_DNA"/>
</dbReference>
<reference evidence="2" key="1">
    <citation type="submission" date="2021-06" db="EMBL/GenBank/DDBJ databases">
        <title>An adapted protocol for Saccharibacteria cultivation: two new species join this phylum of Candidate Phyla Radiations.</title>
        <authorList>
            <person name="Ibrahim A."/>
            <person name="Maatouk M."/>
            <person name="Zgheib R."/>
            <person name="Haddad G."/>
            <person name="Bou Khalil J."/>
            <person name="Raoult D."/>
            <person name="Bittar F."/>
        </authorList>
    </citation>
    <scope>NUCLEOTIDE SEQUENCE</scope>
    <source>
        <strain evidence="2">IHU1</strain>
    </source>
</reference>